<organism evidence="1 2">
    <name type="scientific">Teredinibacter turnerae (strain ATCC 39867 / T7901)</name>
    <dbReference type="NCBI Taxonomy" id="377629"/>
    <lineage>
        <taxon>Bacteria</taxon>
        <taxon>Pseudomonadati</taxon>
        <taxon>Pseudomonadota</taxon>
        <taxon>Gammaproteobacteria</taxon>
        <taxon>Cellvibrionales</taxon>
        <taxon>Cellvibrionaceae</taxon>
        <taxon>Teredinibacter</taxon>
    </lineage>
</organism>
<protein>
    <submittedName>
        <fullName evidence="1">Uncharacterized protein</fullName>
    </submittedName>
</protein>
<gene>
    <name evidence="1" type="ordered locus">TERTU_4008</name>
</gene>
<dbReference type="Proteomes" id="UP000009080">
    <property type="component" value="Chromosome"/>
</dbReference>
<dbReference type="EMBL" id="CP001614">
    <property type="protein sequence ID" value="ACR14129.1"/>
    <property type="molecule type" value="Genomic_DNA"/>
</dbReference>
<accession>C5BTT5</accession>
<keyword evidence="2" id="KW-1185">Reference proteome</keyword>
<evidence type="ECO:0000313" key="1">
    <source>
        <dbReference type="EMBL" id="ACR14129.1"/>
    </source>
</evidence>
<name>C5BTT5_TERTT</name>
<dbReference type="STRING" id="377629.TERTU_4008"/>
<dbReference type="AlphaFoldDB" id="C5BTT5"/>
<dbReference type="HOGENOM" id="CLU_3277891_0_0_6"/>
<sequence length="41" mass="4546">MASRLECNDRCLFSPDTGLRNNITSGAVPATDFEHPVRRVV</sequence>
<dbReference type="KEGG" id="ttu:TERTU_4008"/>
<proteinExistence type="predicted"/>
<evidence type="ECO:0000313" key="2">
    <source>
        <dbReference type="Proteomes" id="UP000009080"/>
    </source>
</evidence>
<reference evidence="1 2" key="1">
    <citation type="journal article" date="2009" name="PLoS ONE">
        <title>The complete genome of Teredinibacter turnerae T7901: an intracellular endosymbiont of marine wood-boring bivalves (shipworms).</title>
        <authorList>
            <person name="Yang J.C."/>
            <person name="Madupu R."/>
            <person name="Durkin A.S."/>
            <person name="Ekborg N.A."/>
            <person name="Pedamallu C.S."/>
            <person name="Hostetler J.B."/>
            <person name="Radune D."/>
            <person name="Toms B.S."/>
            <person name="Henrissat B."/>
            <person name="Coutinho P.M."/>
            <person name="Schwarz S."/>
            <person name="Field L."/>
            <person name="Trindade-Silva A.E."/>
            <person name="Soares C.A.G."/>
            <person name="Elshahawi S."/>
            <person name="Hanora A."/>
            <person name="Schmidt E.W."/>
            <person name="Haygood M.G."/>
            <person name="Posfai J."/>
            <person name="Benner J."/>
            <person name="Madinger C."/>
            <person name="Nove J."/>
            <person name="Anton B."/>
            <person name="Chaudhary K."/>
            <person name="Foster J."/>
            <person name="Holman A."/>
            <person name="Kumar S."/>
            <person name="Lessard P.A."/>
            <person name="Luyten Y.A."/>
            <person name="Slatko B."/>
            <person name="Wood N."/>
            <person name="Wu B."/>
            <person name="Teplitski M."/>
            <person name="Mougous J.D."/>
            <person name="Ward N."/>
            <person name="Eisen J.A."/>
            <person name="Badger J.H."/>
            <person name="Distel D.L."/>
        </authorList>
    </citation>
    <scope>NUCLEOTIDE SEQUENCE [LARGE SCALE GENOMIC DNA]</scope>
    <source>
        <strain evidence="2">ATCC 39867 / T7901</strain>
    </source>
</reference>